<feature type="transmembrane region" description="Helical" evidence="6">
    <location>
        <begin position="89"/>
        <end position="110"/>
    </location>
</feature>
<comment type="similarity">
    <text evidence="2">Belongs to the EamA transporter family.</text>
</comment>
<proteinExistence type="inferred from homology"/>
<accession>A0A4P6UTW1</accession>
<organism evidence="8 9">
    <name type="scientific">Ureibacillus thermophilus</name>
    <dbReference type="NCBI Taxonomy" id="367743"/>
    <lineage>
        <taxon>Bacteria</taxon>
        <taxon>Bacillati</taxon>
        <taxon>Bacillota</taxon>
        <taxon>Bacilli</taxon>
        <taxon>Bacillales</taxon>
        <taxon>Caryophanaceae</taxon>
        <taxon>Ureibacillus</taxon>
    </lineage>
</organism>
<dbReference type="SUPFAM" id="SSF103481">
    <property type="entry name" value="Multidrug resistance efflux transporter EmrE"/>
    <property type="match status" value="2"/>
</dbReference>
<dbReference type="PANTHER" id="PTHR32322">
    <property type="entry name" value="INNER MEMBRANE TRANSPORTER"/>
    <property type="match status" value="1"/>
</dbReference>
<evidence type="ECO:0000256" key="2">
    <source>
        <dbReference type="ARBA" id="ARBA00007362"/>
    </source>
</evidence>
<feature type="transmembrane region" description="Helical" evidence="6">
    <location>
        <begin position="35"/>
        <end position="54"/>
    </location>
</feature>
<dbReference type="RefSeq" id="WP_208649907.1">
    <property type="nucleotide sequence ID" value="NZ_CP036528.1"/>
</dbReference>
<name>A0A4P6UTW1_9BACL</name>
<evidence type="ECO:0000256" key="5">
    <source>
        <dbReference type="ARBA" id="ARBA00023136"/>
    </source>
</evidence>
<evidence type="ECO:0000256" key="6">
    <source>
        <dbReference type="SAM" id="Phobius"/>
    </source>
</evidence>
<protein>
    <submittedName>
        <fullName evidence="8">DMT family transporter</fullName>
    </submittedName>
</protein>
<keyword evidence="9" id="KW-1185">Reference proteome</keyword>
<dbReference type="Proteomes" id="UP000291151">
    <property type="component" value="Chromosome"/>
</dbReference>
<feature type="domain" description="EamA" evidence="7">
    <location>
        <begin position="147"/>
        <end position="276"/>
    </location>
</feature>
<evidence type="ECO:0000313" key="8">
    <source>
        <dbReference type="EMBL" id="QBK26217.1"/>
    </source>
</evidence>
<keyword evidence="5 6" id="KW-0472">Membrane</keyword>
<dbReference type="Pfam" id="PF00892">
    <property type="entry name" value="EamA"/>
    <property type="match status" value="2"/>
</dbReference>
<feature type="transmembrane region" description="Helical" evidence="6">
    <location>
        <begin position="208"/>
        <end position="226"/>
    </location>
</feature>
<feature type="transmembrane region" description="Helical" evidence="6">
    <location>
        <begin position="60"/>
        <end position="77"/>
    </location>
</feature>
<sequence length="278" mass="30608">MWIGAALATMFCFGTNNMIFKWSTTKGYSKIHIQLYFYLIAFSISFSYGLWVGIHEMNLVTLLLGALIGILNTNGNIQMSKAFEKGPASITSSLISLNTIIPILSAALIFHEHITALQWTGIVIMLCSAVVIQYSPSNQMQIDYLPWMLRICFAILSLGILGILMKASTYLHIQPLNTLICMYGGGAVYLLVNCLLQKENWQASEAKIGGLVGLLSVIAYSCYFFALQKGIASVVFSIVSLSCLVVVCGSYLIFHERLKTYQVIGVLTALLGIIFTKI</sequence>
<keyword evidence="4 6" id="KW-1133">Transmembrane helix</keyword>
<feature type="transmembrane region" description="Helical" evidence="6">
    <location>
        <begin position="147"/>
        <end position="164"/>
    </location>
</feature>
<feature type="transmembrane region" description="Helical" evidence="6">
    <location>
        <begin position="232"/>
        <end position="253"/>
    </location>
</feature>
<keyword evidence="3 6" id="KW-0812">Transmembrane</keyword>
<gene>
    <name evidence="8" type="ORF">DKZ56_10285</name>
</gene>
<evidence type="ECO:0000256" key="3">
    <source>
        <dbReference type="ARBA" id="ARBA00022692"/>
    </source>
</evidence>
<comment type="subcellular location">
    <subcellularLocation>
        <location evidence="1">Endomembrane system</location>
        <topology evidence="1">Multi-pass membrane protein</topology>
    </subcellularLocation>
</comment>
<evidence type="ECO:0000256" key="1">
    <source>
        <dbReference type="ARBA" id="ARBA00004127"/>
    </source>
</evidence>
<dbReference type="AlphaFoldDB" id="A0A4P6UTW1"/>
<reference evidence="8 9" key="1">
    <citation type="submission" date="2019-02" db="EMBL/GenBank/DDBJ databases">
        <title>Ureibacillus thermophilus.</title>
        <authorList>
            <person name="Sunny J.S."/>
            <person name="Natarajan A."/>
            <person name="Saleena L.M."/>
        </authorList>
    </citation>
    <scope>NUCLEOTIDE SEQUENCE [LARGE SCALE GENOMIC DNA]</scope>
    <source>
        <strain evidence="8 9">LM102</strain>
    </source>
</reference>
<dbReference type="InterPro" id="IPR037185">
    <property type="entry name" value="EmrE-like"/>
</dbReference>
<evidence type="ECO:0000256" key="4">
    <source>
        <dbReference type="ARBA" id="ARBA00022989"/>
    </source>
</evidence>
<feature type="domain" description="EamA" evidence="7">
    <location>
        <begin position="2"/>
        <end position="132"/>
    </location>
</feature>
<evidence type="ECO:0000313" key="9">
    <source>
        <dbReference type="Proteomes" id="UP000291151"/>
    </source>
</evidence>
<dbReference type="PANTHER" id="PTHR32322:SF2">
    <property type="entry name" value="EAMA DOMAIN-CONTAINING PROTEIN"/>
    <property type="match status" value="1"/>
</dbReference>
<dbReference type="InterPro" id="IPR050638">
    <property type="entry name" value="AA-Vitamin_Transporters"/>
</dbReference>
<dbReference type="Gene3D" id="1.10.3730.20">
    <property type="match status" value="2"/>
</dbReference>
<dbReference type="EMBL" id="CP036528">
    <property type="protein sequence ID" value="QBK26217.1"/>
    <property type="molecule type" value="Genomic_DNA"/>
</dbReference>
<evidence type="ECO:0000259" key="7">
    <source>
        <dbReference type="Pfam" id="PF00892"/>
    </source>
</evidence>
<dbReference type="KEGG" id="uth:DKZ56_10285"/>
<feature type="transmembrane region" description="Helical" evidence="6">
    <location>
        <begin position="116"/>
        <end position="135"/>
    </location>
</feature>
<dbReference type="InterPro" id="IPR000620">
    <property type="entry name" value="EamA_dom"/>
</dbReference>
<feature type="transmembrane region" description="Helical" evidence="6">
    <location>
        <begin position="176"/>
        <end position="196"/>
    </location>
</feature>
<dbReference type="GO" id="GO:0016020">
    <property type="term" value="C:membrane"/>
    <property type="evidence" value="ECO:0007669"/>
    <property type="project" value="UniProtKB-SubCell"/>
</dbReference>